<evidence type="ECO:0000313" key="3">
    <source>
        <dbReference type="EMBL" id="SFT84636.1"/>
    </source>
</evidence>
<dbReference type="InterPro" id="IPR000994">
    <property type="entry name" value="Pept_M24"/>
</dbReference>
<accession>A0A1I7BBQ9</accession>
<dbReference type="EMBL" id="FPBH01000004">
    <property type="protein sequence ID" value="SFT84636.1"/>
    <property type="molecule type" value="Genomic_DNA"/>
</dbReference>
<feature type="domain" description="Creatinase N-terminal" evidence="2">
    <location>
        <begin position="14"/>
        <end position="149"/>
    </location>
</feature>
<dbReference type="OrthoDB" id="9761809at2"/>
<dbReference type="InterPro" id="IPR029149">
    <property type="entry name" value="Creatin/AminoP/Spt16_N"/>
</dbReference>
<dbReference type="SUPFAM" id="SSF55920">
    <property type="entry name" value="Creatinase/aminopeptidase"/>
    <property type="match status" value="1"/>
</dbReference>
<dbReference type="Gene3D" id="3.90.230.10">
    <property type="entry name" value="Creatinase/methionine aminopeptidase superfamily"/>
    <property type="match status" value="1"/>
</dbReference>
<dbReference type="InterPro" id="IPR000587">
    <property type="entry name" value="Creatinase_N"/>
</dbReference>
<sequence>MDRNPFSEAEIAGRLARLRTLLAERNLDAGVFASPENVFYLTGLDHWGYFTPHLLVVAHEGLPVLVTRANERSTIENRVKAAEFRSHSDSETAGDVAARVLTDLGLASKRIGLEYWTAGISHGLALALQSQTDAKWSDVSGLVDKMRRVKSAEEQALMRRAAKVTDAAAGAAIAAISDGASEQDVAAECMSVMIRAGGHVPGFGPFIRPGARLREVHTTWGDGVYRKGESVFIELSGCVSRYHAPLGRLVHIGHIKDEDLAMAELSAKAFDAVVKALRPGAIAREVFAAWRAVVDDAGLSNYYRQQCGYLIGVGQPPSWTGGNSVIGLRPDSEIVIETGMSFHILSWLMGTGRGDDFVSNTVLLGDGGAELLTLTPAGPIVR</sequence>
<dbReference type="Pfam" id="PF00557">
    <property type="entry name" value="Peptidase_M24"/>
    <property type="match status" value="1"/>
</dbReference>
<evidence type="ECO:0000313" key="4">
    <source>
        <dbReference type="Proteomes" id="UP000198844"/>
    </source>
</evidence>
<dbReference type="AlphaFoldDB" id="A0A1I7BBQ9"/>
<dbReference type="PANTHER" id="PTHR46112:SF2">
    <property type="entry name" value="XAA-PRO AMINOPEPTIDASE P-RELATED"/>
    <property type="match status" value="1"/>
</dbReference>
<organism evidence="3 4">
    <name type="scientific">Paraburkholderia aspalathi</name>
    <dbReference type="NCBI Taxonomy" id="1324617"/>
    <lineage>
        <taxon>Bacteria</taxon>
        <taxon>Pseudomonadati</taxon>
        <taxon>Pseudomonadota</taxon>
        <taxon>Betaproteobacteria</taxon>
        <taxon>Burkholderiales</taxon>
        <taxon>Burkholderiaceae</taxon>
        <taxon>Paraburkholderia</taxon>
    </lineage>
</organism>
<proteinExistence type="predicted"/>
<dbReference type="Proteomes" id="UP000198844">
    <property type="component" value="Unassembled WGS sequence"/>
</dbReference>
<dbReference type="PANTHER" id="PTHR46112">
    <property type="entry name" value="AMINOPEPTIDASE"/>
    <property type="match status" value="1"/>
</dbReference>
<gene>
    <name evidence="3" type="ORF">SAMN05192563_1004344</name>
</gene>
<dbReference type="InterPro" id="IPR036005">
    <property type="entry name" value="Creatinase/aminopeptidase-like"/>
</dbReference>
<protein>
    <submittedName>
        <fullName evidence="3">Xaa-Pro dipeptidase</fullName>
    </submittedName>
</protein>
<feature type="domain" description="Peptidase M24" evidence="1">
    <location>
        <begin position="157"/>
        <end position="346"/>
    </location>
</feature>
<name>A0A1I7BBQ9_9BURK</name>
<dbReference type="CDD" id="cd01066">
    <property type="entry name" value="APP_MetAP"/>
    <property type="match status" value="1"/>
</dbReference>
<evidence type="ECO:0000259" key="1">
    <source>
        <dbReference type="Pfam" id="PF00557"/>
    </source>
</evidence>
<dbReference type="Gene3D" id="3.40.350.10">
    <property type="entry name" value="Creatinase/prolidase N-terminal domain"/>
    <property type="match status" value="1"/>
</dbReference>
<dbReference type="Pfam" id="PF01321">
    <property type="entry name" value="Creatinase_N"/>
    <property type="match status" value="1"/>
</dbReference>
<evidence type="ECO:0000259" key="2">
    <source>
        <dbReference type="Pfam" id="PF01321"/>
    </source>
</evidence>
<dbReference type="SUPFAM" id="SSF53092">
    <property type="entry name" value="Creatinase/prolidase N-terminal domain"/>
    <property type="match status" value="1"/>
</dbReference>
<dbReference type="InterPro" id="IPR050659">
    <property type="entry name" value="Peptidase_M24B"/>
</dbReference>
<reference evidence="3 4" key="1">
    <citation type="submission" date="2016-10" db="EMBL/GenBank/DDBJ databases">
        <authorList>
            <person name="de Groot N.N."/>
        </authorList>
    </citation>
    <scope>NUCLEOTIDE SEQUENCE [LARGE SCALE GENOMIC DNA]</scope>
    <source>
        <strain evidence="3 4">LMG 27731</strain>
    </source>
</reference>